<dbReference type="KEGG" id="nio:NITINOP_0576"/>
<dbReference type="Proteomes" id="UP000066284">
    <property type="component" value="Chromosome 1"/>
</dbReference>
<keyword evidence="3" id="KW-1185">Reference proteome</keyword>
<keyword evidence="1" id="KW-0175">Coiled coil</keyword>
<reference evidence="3" key="1">
    <citation type="submission" date="2015-09" db="EMBL/GenBank/DDBJ databases">
        <authorList>
            <person name="Daims H."/>
        </authorList>
    </citation>
    <scope>NUCLEOTIDE SEQUENCE [LARGE SCALE GENOMIC DNA]</scope>
</reference>
<proteinExistence type="predicted"/>
<feature type="coiled-coil region" evidence="1">
    <location>
        <begin position="274"/>
        <end position="315"/>
    </location>
</feature>
<dbReference type="STRING" id="1715989.NITINOP_0576"/>
<dbReference type="EMBL" id="LN885086">
    <property type="protein sequence ID" value="CUQ65552.1"/>
    <property type="molecule type" value="Genomic_DNA"/>
</dbReference>
<sequence length="414" mass="46227">MEDAMEQNQDLDDYRASLLKRLEEGALRSTCGPSDEMRDHPIQVFVNEQRVGWLSGKEAEAVVRFHCQGRVDHVGLRSEDGVLLGGLSAPEQGVRFARVPLRRDSVELSIHNTARGGSVSAVYHPAPDPWRRFVRAMVGASPLRPFETTTVSARVAIVTQVALAIVVLWLAADRFSDWMNGERSSLAVTRAEATKLEQRIDTLARVQAEAVSTVQSQQRGMVELQSAIARLSSAQETVASGMVTVRREIEQRQKKSGRDVERMAELLISQTQMDQQLEAEIRSLTVANERLSKEMAGLVEQNKDLMKRLKATEVDVSKGAMPQQETIMTAQQSNDQSASSDAQAMSQPFLFWVNFNEGTTEEHIDQWVNEMHGRKGAVNEGWQEVQVMHLSVPTERFLEQVKGAKIVRAVRVAR</sequence>
<evidence type="ECO:0000313" key="2">
    <source>
        <dbReference type="EMBL" id="CUQ65552.1"/>
    </source>
</evidence>
<accession>A0A0S4KQI0</accession>
<protein>
    <submittedName>
        <fullName evidence="2">Uncharacterized protein</fullName>
    </submittedName>
</protein>
<gene>
    <name evidence="2" type="ORF">NITINOP_0576</name>
</gene>
<dbReference type="AlphaFoldDB" id="A0A0S4KQI0"/>
<evidence type="ECO:0000256" key="1">
    <source>
        <dbReference type="SAM" id="Coils"/>
    </source>
</evidence>
<evidence type="ECO:0000313" key="3">
    <source>
        <dbReference type="Proteomes" id="UP000066284"/>
    </source>
</evidence>
<organism evidence="2 3">
    <name type="scientific">Candidatus Nitrospira inopinata</name>
    <dbReference type="NCBI Taxonomy" id="1715989"/>
    <lineage>
        <taxon>Bacteria</taxon>
        <taxon>Pseudomonadati</taxon>
        <taxon>Nitrospirota</taxon>
        <taxon>Nitrospiria</taxon>
        <taxon>Nitrospirales</taxon>
        <taxon>Nitrospiraceae</taxon>
        <taxon>Nitrospira</taxon>
    </lineage>
</organism>
<name>A0A0S4KQI0_9BACT</name>